<dbReference type="STRING" id="1325735.A0A428SPP2"/>
<dbReference type="AlphaFoldDB" id="A0A428SPP2"/>
<dbReference type="Pfam" id="PF03718">
    <property type="entry name" value="Glyco_hydro_49"/>
    <property type="match status" value="1"/>
</dbReference>
<proteinExistence type="predicted"/>
<evidence type="ECO:0000259" key="1">
    <source>
        <dbReference type="Pfam" id="PF03718"/>
    </source>
</evidence>
<gene>
    <name evidence="2" type="ORF">CEP52_014163</name>
</gene>
<name>A0A428SPP2_9HYPO</name>
<sequence>MKVLGEAESYLDCSWHVNDDAIKLYHSNSNIKNKPRGISGITIKGLNVIHIRWFNGETGVPSAIIGASPNYQSQKFVDTSRTISGEISDITCEGHCPALLRIAPLQNYDLSVNNVKYDALLKDENVQLGQSLIGMKIGDQEDAYIPGQAEFNRIGRLLVRRLTCGSGK</sequence>
<dbReference type="Proteomes" id="UP000287144">
    <property type="component" value="Unassembled WGS sequence"/>
</dbReference>
<accession>A0A428SPP2</accession>
<protein>
    <recommendedName>
        <fullName evidence="1">Glycoside hydrolase family 49 C-terminal domain-containing protein</fullName>
    </recommendedName>
</protein>
<feature type="domain" description="Glycoside hydrolase family 49 C-terminal" evidence="1">
    <location>
        <begin position="75"/>
        <end position="119"/>
    </location>
</feature>
<dbReference type="InterPro" id="IPR005192">
    <property type="entry name" value="Glyco_hydro_49_C"/>
</dbReference>
<dbReference type="Gene3D" id="2.160.20.10">
    <property type="entry name" value="Single-stranded right-handed beta-helix, Pectin lyase-like"/>
    <property type="match status" value="1"/>
</dbReference>
<dbReference type="EMBL" id="NKCK01000214">
    <property type="protein sequence ID" value="RSL91740.1"/>
    <property type="molecule type" value="Genomic_DNA"/>
</dbReference>
<organism evidence="2 3">
    <name type="scientific">Fusarium oligoseptatum</name>
    <dbReference type="NCBI Taxonomy" id="2604345"/>
    <lineage>
        <taxon>Eukaryota</taxon>
        <taxon>Fungi</taxon>
        <taxon>Dikarya</taxon>
        <taxon>Ascomycota</taxon>
        <taxon>Pezizomycotina</taxon>
        <taxon>Sordariomycetes</taxon>
        <taxon>Hypocreomycetidae</taxon>
        <taxon>Hypocreales</taxon>
        <taxon>Nectriaceae</taxon>
        <taxon>Fusarium</taxon>
        <taxon>Fusarium solani species complex</taxon>
    </lineage>
</organism>
<comment type="caution">
    <text evidence="2">The sequence shown here is derived from an EMBL/GenBank/DDBJ whole genome shotgun (WGS) entry which is preliminary data.</text>
</comment>
<keyword evidence="3" id="KW-1185">Reference proteome</keyword>
<evidence type="ECO:0000313" key="3">
    <source>
        <dbReference type="Proteomes" id="UP000287144"/>
    </source>
</evidence>
<dbReference type="InterPro" id="IPR012334">
    <property type="entry name" value="Pectin_lyas_fold"/>
</dbReference>
<evidence type="ECO:0000313" key="2">
    <source>
        <dbReference type="EMBL" id="RSL91740.1"/>
    </source>
</evidence>
<reference evidence="2 3" key="1">
    <citation type="submission" date="2017-06" db="EMBL/GenBank/DDBJ databases">
        <title>Comparative genomic analysis of Ambrosia Fusariam Clade fungi.</title>
        <authorList>
            <person name="Stajich J.E."/>
            <person name="Carrillo J."/>
            <person name="Kijimoto T."/>
            <person name="Eskalen A."/>
            <person name="O'Donnell K."/>
            <person name="Kasson M."/>
        </authorList>
    </citation>
    <scope>NUCLEOTIDE SEQUENCE [LARGE SCALE GENOMIC DNA]</scope>
    <source>
        <strain evidence="2 3">NRRL62579</strain>
    </source>
</reference>